<sequence length="88" mass="9883">MVHGLAKRNGTGIRFLHHCCQPSPPPPPHNPNPPPTLVPHPTMPAVANKQHHRNTVDVARRRFTWACHVDGNVQDHGHPSRKDERQPP</sequence>
<dbReference type="HOGENOM" id="CLU_2469454_0_0_1"/>
<organism evidence="2 3">
    <name type="scientific">Laccaria amethystina LaAM-08-1</name>
    <dbReference type="NCBI Taxonomy" id="1095629"/>
    <lineage>
        <taxon>Eukaryota</taxon>
        <taxon>Fungi</taxon>
        <taxon>Dikarya</taxon>
        <taxon>Basidiomycota</taxon>
        <taxon>Agaricomycotina</taxon>
        <taxon>Agaricomycetes</taxon>
        <taxon>Agaricomycetidae</taxon>
        <taxon>Agaricales</taxon>
        <taxon>Agaricineae</taxon>
        <taxon>Hydnangiaceae</taxon>
        <taxon>Laccaria</taxon>
    </lineage>
</organism>
<protein>
    <submittedName>
        <fullName evidence="2">Uncharacterized protein</fullName>
    </submittedName>
</protein>
<feature type="compositionally biased region" description="Pro residues" evidence="1">
    <location>
        <begin position="22"/>
        <end position="42"/>
    </location>
</feature>
<keyword evidence="3" id="KW-1185">Reference proteome</keyword>
<feature type="region of interest" description="Disordered" evidence="1">
    <location>
        <begin position="69"/>
        <end position="88"/>
    </location>
</feature>
<accession>A0A0C9WVY5</accession>
<reference evidence="2 3" key="1">
    <citation type="submission" date="2014-04" db="EMBL/GenBank/DDBJ databases">
        <authorList>
            <consortium name="DOE Joint Genome Institute"/>
            <person name="Kuo A."/>
            <person name="Kohler A."/>
            <person name="Nagy L.G."/>
            <person name="Floudas D."/>
            <person name="Copeland A."/>
            <person name="Barry K.W."/>
            <person name="Cichocki N."/>
            <person name="Veneault-Fourrey C."/>
            <person name="LaButti K."/>
            <person name="Lindquist E.A."/>
            <person name="Lipzen A."/>
            <person name="Lundell T."/>
            <person name="Morin E."/>
            <person name="Murat C."/>
            <person name="Sun H."/>
            <person name="Tunlid A."/>
            <person name="Henrissat B."/>
            <person name="Grigoriev I.V."/>
            <person name="Hibbett D.S."/>
            <person name="Martin F."/>
            <person name="Nordberg H.P."/>
            <person name="Cantor M.N."/>
            <person name="Hua S.X."/>
        </authorList>
    </citation>
    <scope>NUCLEOTIDE SEQUENCE [LARGE SCALE GENOMIC DNA]</scope>
    <source>
        <strain evidence="2 3">LaAM-08-1</strain>
    </source>
</reference>
<gene>
    <name evidence="2" type="ORF">K443DRAFT_13230</name>
</gene>
<dbReference type="AlphaFoldDB" id="A0A0C9WVY5"/>
<dbReference type="Proteomes" id="UP000054477">
    <property type="component" value="Unassembled WGS sequence"/>
</dbReference>
<proteinExistence type="predicted"/>
<name>A0A0C9WVY5_9AGAR</name>
<evidence type="ECO:0000313" key="3">
    <source>
        <dbReference type="Proteomes" id="UP000054477"/>
    </source>
</evidence>
<dbReference type="EMBL" id="KN838875">
    <property type="protein sequence ID" value="KIJ92928.1"/>
    <property type="molecule type" value="Genomic_DNA"/>
</dbReference>
<reference evidence="3" key="2">
    <citation type="submission" date="2015-01" db="EMBL/GenBank/DDBJ databases">
        <title>Evolutionary Origins and Diversification of the Mycorrhizal Mutualists.</title>
        <authorList>
            <consortium name="DOE Joint Genome Institute"/>
            <consortium name="Mycorrhizal Genomics Consortium"/>
            <person name="Kohler A."/>
            <person name="Kuo A."/>
            <person name="Nagy L.G."/>
            <person name="Floudas D."/>
            <person name="Copeland A."/>
            <person name="Barry K.W."/>
            <person name="Cichocki N."/>
            <person name="Veneault-Fourrey C."/>
            <person name="LaButti K."/>
            <person name="Lindquist E.A."/>
            <person name="Lipzen A."/>
            <person name="Lundell T."/>
            <person name="Morin E."/>
            <person name="Murat C."/>
            <person name="Riley R."/>
            <person name="Ohm R."/>
            <person name="Sun H."/>
            <person name="Tunlid A."/>
            <person name="Henrissat B."/>
            <person name="Grigoriev I.V."/>
            <person name="Hibbett D.S."/>
            <person name="Martin F."/>
        </authorList>
    </citation>
    <scope>NUCLEOTIDE SEQUENCE [LARGE SCALE GENOMIC DNA]</scope>
    <source>
        <strain evidence="3">LaAM-08-1</strain>
    </source>
</reference>
<feature type="compositionally biased region" description="Basic and acidic residues" evidence="1">
    <location>
        <begin position="73"/>
        <end position="88"/>
    </location>
</feature>
<evidence type="ECO:0000313" key="2">
    <source>
        <dbReference type="EMBL" id="KIJ92928.1"/>
    </source>
</evidence>
<feature type="region of interest" description="Disordered" evidence="1">
    <location>
        <begin position="15"/>
        <end position="53"/>
    </location>
</feature>
<evidence type="ECO:0000256" key="1">
    <source>
        <dbReference type="SAM" id="MobiDB-lite"/>
    </source>
</evidence>